<sequence length="415" mass="45437">MPVPPRDLPSLDPTSQPETLDRERAVSAARALRPRLLAEAAATEARHYPSEELHAELAQAGLYNLMRPGTFGGYELPAADYMAVVRELARGDMSTAWCFTLSSGHVLWLASWWPEQAQREIFAEPFAMANGTSAPTGRMRRVEDGWIVSGRFPYGSGGAYATHFLGHGVEPRDDGSPAVHTFVLPRAQWSLEDDWGRLLGLRGSSSHTVVVEEQFVPDRFVLQNRTIVDIDVDGGTPGYRLHRSPIYNGRGIAFFSIELANLAVGGALAMLDEYEDMLRSKKTALPPQVLRGEHPTYQLWYADAATTLTDAVAGLDHAAALFLEYSTRAAKNEGSYSVVDDAHVGRLAFAAQQKAWRTVEGILMRTAGSSALATGSRTDRIWRDLCMVHSHQNSIVQDITAPLYASGRLTASSAQ</sequence>
<evidence type="ECO:0000259" key="3">
    <source>
        <dbReference type="Pfam" id="PF02771"/>
    </source>
</evidence>
<evidence type="ECO:0000313" key="5">
    <source>
        <dbReference type="EMBL" id="MFC5946862.1"/>
    </source>
</evidence>
<dbReference type="InterPro" id="IPR036250">
    <property type="entry name" value="AcylCo_DH-like_C"/>
</dbReference>
<dbReference type="Proteomes" id="UP001596119">
    <property type="component" value="Unassembled WGS sequence"/>
</dbReference>
<feature type="domain" description="Acyl-CoA dehydrogenase/oxidase N-terminal" evidence="3">
    <location>
        <begin position="33"/>
        <end position="126"/>
    </location>
</feature>
<dbReference type="EMBL" id="JBHSQK010000003">
    <property type="protein sequence ID" value="MFC5946862.1"/>
    <property type="molecule type" value="Genomic_DNA"/>
</dbReference>
<accession>A0ABW1I3B9</accession>
<dbReference type="SUPFAM" id="SSF56645">
    <property type="entry name" value="Acyl-CoA dehydrogenase NM domain-like"/>
    <property type="match status" value="1"/>
</dbReference>
<keyword evidence="6" id="KW-1185">Reference proteome</keyword>
<dbReference type="PIRSF" id="PIRSF016578">
    <property type="entry name" value="HsaA"/>
    <property type="match status" value="1"/>
</dbReference>
<feature type="region of interest" description="Disordered" evidence="2">
    <location>
        <begin position="1"/>
        <end position="21"/>
    </location>
</feature>
<dbReference type="Pfam" id="PF08028">
    <property type="entry name" value="Acyl-CoA_dh_2"/>
    <property type="match status" value="1"/>
</dbReference>
<evidence type="ECO:0000256" key="1">
    <source>
        <dbReference type="ARBA" id="ARBA00023002"/>
    </source>
</evidence>
<dbReference type="Gene3D" id="2.40.110.10">
    <property type="entry name" value="Butyryl-CoA Dehydrogenase, subunit A, domain 2"/>
    <property type="match status" value="1"/>
</dbReference>
<dbReference type="Gene3D" id="1.20.140.10">
    <property type="entry name" value="Butyryl-CoA Dehydrogenase, subunit A, domain 3"/>
    <property type="match status" value="1"/>
</dbReference>
<reference evidence="6" key="1">
    <citation type="journal article" date="2019" name="Int. J. Syst. Evol. Microbiol.">
        <title>The Global Catalogue of Microorganisms (GCM) 10K type strain sequencing project: providing services to taxonomists for standard genome sequencing and annotation.</title>
        <authorList>
            <consortium name="The Broad Institute Genomics Platform"/>
            <consortium name="The Broad Institute Genome Sequencing Center for Infectious Disease"/>
            <person name="Wu L."/>
            <person name="Ma J."/>
        </authorList>
    </citation>
    <scope>NUCLEOTIDE SEQUENCE [LARGE SCALE GENOMIC DNA]</scope>
    <source>
        <strain evidence="6">CGMCC 4.7397</strain>
    </source>
</reference>
<evidence type="ECO:0000259" key="4">
    <source>
        <dbReference type="Pfam" id="PF08028"/>
    </source>
</evidence>
<organism evidence="5 6">
    <name type="scientific">Pseudonocardia lutea</name>
    <dbReference type="NCBI Taxonomy" id="2172015"/>
    <lineage>
        <taxon>Bacteria</taxon>
        <taxon>Bacillati</taxon>
        <taxon>Actinomycetota</taxon>
        <taxon>Actinomycetes</taxon>
        <taxon>Pseudonocardiales</taxon>
        <taxon>Pseudonocardiaceae</taxon>
        <taxon>Pseudonocardia</taxon>
    </lineage>
</organism>
<evidence type="ECO:0000256" key="2">
    <source>
        <dbReference type="SAM" id="MobiDB-lite"/>
    </source>
</evidence>
<dbReference type="InterPro" id="IPR009100">
    <property type="entry name" value="AcylCoA_DH/oxidase_NM_dom_sf"/>
</dbReference>
<evidence type="ECO:0000313" key="6">
    <source>
        <dbReference type="Proteomes" id="UP001596119"/>
    </source>
</evidence>
<dbReference type="SUPFAM" id="SSF47203">
    <property type="entry name" value="Acyl-CoA dehydrogenase C-terminal domain-like"/>
    <property type="match status" value="1"/>
</dbReference>
<dbReference type="RefSeq" id="WP_379563163.1">
    <property type="nucleotide sequence ID" value="NZ_JBHSQK010000003.1"/>
</dbReference>
<dbReference type="InterPro" id="IPR013786">
    <property type="entry name" value="AcylCoA_DH/ox_N"/>
</dbReference>
<dbReference type="InterPro" id="IPR037069">
    <property type="entry name" value="AcylCoA_DH/ox_N_sf"/>
</dbReference>
<dbReference type="Gene3D" id="1.10.540.10">
    <property type="entry name" value="Acyl-CoA dehydrogenase/oxidase, N-terminal domain"/>
    <property type="match status" value="1"/>
</dbReference>
<feature type="domain" description="Acyl-CoA dehydrogenase C-terminal" evidence="4">
    <location>
        <begin position="260"/>
        <end position="392"/>
    </location>
</feature>
<dbReference type="Pfam" id="PF02771">
    <property type="entry name" value="Acyl-CoA_dh_N"/>
    <property type="match status" value="1"/>
</dbReference>
<protein>
    <submittedName>
        <fullName evidence="5">Acyl-CoA dehydrogenase family protein</fullName>
    </submittedName>
</protein>
<gene>
    <name evidence="5" type="ORF">ACFQH9_01055</name>
</gene>
<name>A0ABW1I3B9_9PSEU</name>
<comment type="caution">
    <text evidence="5">The sequence shown here is derived from an EMBL/GenBank/DDBJ whole genome shotgun (WGS) entry which is preliminary data.</text>
</comment>
<proteinExistence type="predicted"/>
<dbReference type="InterPro" id="IPR046373">
    <property type="entry name" value="Acyl-CoA_Oxase/DH_mid-dom_sf"/>
</dbReference>
<keyword evidence="1" id="KW-0560">Oxidoreductase</keyword>
<dbReference type="InterPro" id="IPR013107">
    <property type="entry name" value="Acyl-CoA_DH_C"/>
</dbReference>